<keyword evidence="1" id="KW-1133">Transmembrane helix</keyword>
<evidence type="ECO:0000313" key="3">
    <source>
        <dbReference type="Proteomes" id="UP000002027"/>
    </source>
</evidence>
<feature type="transmembrane region" description="Helical" evidence="1">
    <location>
        <begin position="339"/>
        <end position="363"/>
    </location>
</feature>
<dbReference type="RefSeq" id="WP_012873215.1">
    <property type="nucleotide sequence ID" value="NC_013524.1"/>
</dbReference>
<reference evidence="3" key="1">
    <citation type="submission" date="2009-11" db="EMBL/GenBank/DDBJ databases">
        <title>The complete chromosome 2 of Sphaerobacter thermophilus DSM 20745.</title>
        <authorList>
            <person name="Lucas S."/>
            <person name="Copeland A."/>
            <person name="Lapidus A."/>
            <person name="Glavina del Rio T."/>
            <person name="Dalin E."/>
            <person name="Tice H."/>
            <person name="Bruce D."/>
            <person name="Goodwin L."/>
            <person name="Pitluck S."/>
            <person name="Kyrpides N."/>
            <person name="Mavromatis K."/>
            <person name="Ivanova N."/>
            <person name="Mikhailova N."/>
            <person name="LaButti K.M."/>
            <person name="Clum A."/>
            <person name="Sun H.I."/>
            <person name="Brettin T."/>
            <person name="Detter J.C."/>
            <person name="Han C."/>
            <person name="Larimer F."/>
            <person name="Land M."/>
            <person name="Hauser L."/>
            <person name="Markowitz V."/>
            <person name="Cheng J.F."/>
            <person name="Hugenholtz P."/>
            <person name="Woyke T."/>
            <person name="Wu D."/>
            <person name="Steenblock K."/>
            <person name="Schneider S."/>
            <person name="Pukall R."/>
            <person name="Goeker M."/>
            <person name="Klenk H.P."/>
            <person name="Eisen J.A."/>
        </authorList>
    </citation>
    <scope>NUCLEOTIDE SEQUENCE [LARGE SCALE GENOMIC DNA]</scope>
    <source>
        <strain evidence="3">ATCC 49802 / DSM 20745 / S 6022</strain>
    </source>
</reference>
<feature type="transmembrane region" description="Helical" evidence="1">
    <location>
        <begin position="44"/>
        <end position="63"/>
    </location>
</feature>
<dbReference type="EMBL" id="CP001824">
    <property type="protein sequence ID" value="ACZ40177.1"/>
    <property type="molecule type" value="Genomic_DNA"/>
</dbReference>
<dbReference type="HOGENOM" id="CLU_616632_0_0_0"/>
<keyword evidence="1" id="KW-0472">Membrane</keyword>
<dbReference type="Proteomes" id="UP000002027">
    <property type="component" value="Chromosome 2"/>
</dbReference>
<evidence type="ECO:0000256" key="1">
    <source>
        <dbReference type="SAM" id="Phobius"/>
    </source>
</evidence>
<keyword evidence="3" id="KW-1185">Reference proteome</keyword>
<protein>
    <submittedName>
        <fullName evidence="2">Uncharacterized protein</fullName>
    </submittedName>
</protein>
<evidence type="ECO:0000313" key="2">
    <source>
        <dbReference type="EMBL" id="ACZ40177.1"/>
    </source>
</evidence>
<reference evidence="2 3" key="2">
    <citation type="journal article" date="2010" name="Stand. Genomic Sci.">
        <title>Complete genome sequence of Desulfohalobium retbaense type strain (HR(100)).</title>
        <authorList>
            <person name="Spring S."/>
            <person name="Nolan M."/>
            <person name="Lapidus A."/>
            <person name="Glavina Del Rio T."/>
            <person name="Copeland A."/>
            <person name="Tice H."/>
            <person name="Cheng J.F."/>
            <person name="Lucas S."/>
            <person name="Land M."/>
            <person name="Chen F."/>
            <person name="Bruce D."/>
            <person name="Goodwin L."/>
            <person name="Pitluck S."/>
            <person name="Ivanova N."/>
            <person name="Mavromatis K."/>
            <person name="Mikhailova N."/>
            <person name="Pati A."/>
            <person name="Chen A."/>
            <person name="Palaniappan K."/>
            <person name="Hauser L."/>
            <person name="Chang Y.J."/>
            <person name="Jeffries C.D."/>
            <person name="Munk C."/>
            <person name="Kiss H."/>
            <person name="Chain P."/>
            <person name="Han C."/>
            <person name="Brettin T."/>
            <person name="Detter J.C."/>
            <person name="Schuler E."/>
            <person name="Goker M."/>
            <person name="Rohde M."/>
            <person name="Bristow J."/>
            <person name="Eisen J.A."/>
            <person name="Markowitz V."/>
            <person name="Hugenholtz P."/>
            <person name="Kyrpides N.C."/>
            <person name="Klenk H.P."/>
        </authorList>
    </citation>
    <scope>NUCLEOTIDE SEQUENCE [LARGE SCALE GENOMIC DNA]</scope>
    <source>
        <strain evidence="3">ATCC 49802 / DSM 20745 / S 6022</strain>
    </source>
</reference>
<gene>
    <name evidence="2" type="ordered locus">Sthe_2763</name>
</gene>
<keyword evidence="1" id="KW-0812">Transmembrane</keyword>
<feature type="transmembrane region" description="Helical" evidence="1">
    <location>
        <begin position="248"/>
        <end position="268"/>
    </location>
</feature>
<dbReference type="KEGG" id="sti:Sthe_2763"/>
<proteinExistence type="predicted"/>
<feature type="transmembrane region" description="Helical" evidence="1">
    <location>
        <begin position="111"/>
        <end position="131"/>
    </location>
</feature>
<feature type="transmembrane region" description="Helical" evidence="1">
    <location>
        <begin position="138"/>
        <end position="159"/>
    </location>
</feature>
<feature type="transmembrane region" description="Helical" evidence="1">
    <location>
        <begin position="222"/>
        <end position="241"/>
    </location>
</feature>
<name>D1C8N4_SPHTD</name>
<dbReference type="AlphaFoldDB" id="D1C8N4"/>
<feature type="transmembrane region" description="Helical" evidence="1">
    <location>
        <begin position="179"/>
        <end position="195"/>
    </location>
</feature>
<sequence>MSGVARAMAYRIDGTPAQRCVLLCLVALLLSGLAVRSLQSRADVLLYALLVISFAVSGIALLLEGGSRRGDGQDPIERLAAVALGVWLLTGVLVAWGLLLSAFAGHDVYVSLSWAVRLVPLALFPAFAFAFRTEHAWLRLLVGMVLLGTASALLDIAAWFRSRETLIRLMSADFSSIDYFYALLAAMTLLLLVPLPRWMGLLLMASLPVLLFRMLLSVARAWYVIVAVVAAYSVVVAWRWLPRTRRRMVLVGAAVVAALAGLVGSGLLGDAPMAYLAASVERFAVLDTSLRYRWAEVATAFAYGGPLGAGWGARGDFEEALLFTSASYYFAVKPYVHNFIAFMFWKLGLLGLGTVGLLAGYLVRQGWAAVRRRDPLGLAVLGLWLAWGNHSMVNMNFGRPELNVWAAAWLGYLEWRRLQTPAARPATPRPVVEAPPGGALEMGD</sequence>
<organism evidence="2 3">
    <name type="scientific">Sphaerobacter thermophilus (strain ATCC 49802 / DSM 20745 / KCCM 41009 / NCIMB 13125 / S 6022)</name>
    <dbReference type="NCBI Taxonomy" id="479434"/>
    <lineage>
        <taxon>Bacteria</taxon>
        <taxon>Pseudomonadati</taxon>
        <taxon>Thermomicrobiota</taxon>
        <taxon>Thermomicrobia</taxon>
        <taxon>Sphaerobacterales</taxon>
        <taxon>Sphaerobacterineae</taxon>
        <taxon>Sphaerobacteraceae</taxon>
        <taxon>Sphaerobacter</taxon>
    </lineage>
</organism>
<accession>D1C8N4</accession>
<dbReference type="InParanoid" id="D1C8N4"/>
<dbReference type="STRING" id="479434.Sthe_2763"/>
<feature type="transmembrane region" description="Helical" evidence="1">
    <location>
        <begin position="84"/>
        <end position="105"/>
    </location>
</feature>